<reference evidence="1" key="1">
    <citation type="submission" date="2016-08" db="EMBL/GenBank/DDBJ databases">
        <authorList>
            <person name="Seilhamer J.J."/>
        </authorList>
    </citation>
    <scope>NUCLEOTIDE SEQUENCE</scope>
    <source>
        <strain evidence="1">86-1</strain>
    </source>
</reference>
<gene>
    <name evidence="1" type="ORF">KL86DES1_20769</name>
</gene>
<protein>
    <submittedName>
        <fullName evidence="1">Uncharacterized protein</fullName>
    </submittedName>
</protein>
<dbReference type="EMBL" id="FMJC01000002">
    <property type="protein sequence ID" value="SCM72674.1"/>
    <property type="molecule type" value="Genomic_DNA"/>
</dbReference>
<accession>A0A212L518</accession>
<proteinExistence type="predicted"/>
<sequence length="60" mass="6828">MLKDCVTFFLKMLHKGRFFGKQKNTILLIVLRHSVETLTLRTYLPMGSKKGPVAGLYCLA</sequence>
<dbReference type="AlphaFoldDB" id="A0A212L518"/>
<organism evidence="1">
    <name type="scientific">uncultured Desulfovibrio sp</name>
    <dbReference type="NCBI Taxonomy" id="167968"/>
    <lineage>
        <taxon>Bacteria</taxon>
        <taxon>Pseudomonadati</taxon>
        <taxon>Thermodesulfobacteriota</taxon>
        <taxon>Desulfovibrionia</taxon>
        <taxon>Desulfovibrionales</taxon>
        <taxon>Desulfovibrionaceae</taxon>
        <taxon>Desulfovibrio</taxon>
        <taxon>environmental samples</taxon>
    </lineage>
</organism>
<name>A0A212L518_9BACT</name>
<evidence type="ECO:0000313" key="1">
    <source>
        <dbReference type="EMBL" id="SCM72674.1"/>
    </source>
</evidence>